<dbReference type="InterPro" id="IPR055513">
    <property type="entry name" value="DUF7086"/>
</dbReference>
<reference evidence="2 3" key="1">
    <citation type="journal article" date="2021" name="Commun. Biol.">
        <title>The genome of Shorea leprosula (Dipterocarpaceae) highlights the ecological relevance of drought in aseasonal tropical rainforests.</title>
        <authorList>
            <person name="Ng K.K.S."/>
            <person name="Kobayashi M.J."/>
            <person name="Fawcett J.A."/>
            <person name="Hatakeyama M."/>
            <person name="Paape T."/>
            <person name="Ng C.H."/>
            <person name="Ang C.C."/>
            <person name="Tnah L.H."/>
            <person name="Lee C.T."/>
            <person name="Nishiyama T."/>
            <person name="Sese J."/>
            <person name="O'Brien M.J."/>
            <person name="Copetti D."/>
            <person name="Mohd Noor M.I."/>
            <person name="Ong R.C."/>
            <person name="Putra M."/>
            <person name="Sireger I.Z."/>
            <person name="Indrioko S."/>
            <person name="Kosugi Y."/>
            <person name="Izuno A."/>
            <person name="Isagi Y."/>
            <person name="Lee S.L."/>
            <person name="Shimizu K.K."/>
        </authorList>
    </citation>
    <scope>NUCLEOTIDE SEQUENCE [LARGE SCALE GENOMIC DNA]</scope>
    <source>
        <strain evidence="2">214</strain>
    </source>
</reference>
<gene>
    <name evidence="2" type="ORF">SLEP1_g52792</name>
</gene>
<dbReference type="AlphaFoldDB" id="A0AAV5M7D3"/>
<evidence type="ECO:0000313" key="2">
    <source>
        <dbReference type="EMBL" id="GKV45741.1"/>
    </source>
</evidence>
<feature type="domain" description="DUF7086" evidence="1">
    <location>
        <begin position="62"/>
        <end position="164"/>
    </location>
</feature>
<dbReference type="Proteomes" id="UP001054252">
    <property type="component" value="Unassembled WGS sequence"/>
</dbReference>
<organism evidence="2 3">
    <name type="scientific">Rubroshorea leprosula</name>
    <dbReference type="NCBI Taxonomy" id="152421"/>
    <lineage>
        <taxon>Eukaryota</taxon>
        <taxon>Viridiplantae</taxon>
        <taxon>Streptophyta</taxon>
        <taxon>Embryophyta</taxon>
        <taxon>Tracheophyta</taxon>
        <taxon>Spermatophyta</taxon>
        <taxon>Magnoliopsida</taxon>
        <taxon>eudicotyledons</taxon>
        <taxon>Gunneridae</taxon>
        <taxon>Pentapetalae</taxon>
        <taxon>rosids</taxon>
        <taxon>malvids</taxon>
        <taxon>Malvales</taxon>
        <taxon>Dipterocarpaceae</taxon>
        <taxon>Rubroshorea</taxon>
    </lineage>
</organism>
<accession>A0AAV5M7D3</accession>
<evidence type="ECO:0000313" key="3">
    <source>
        <dbReference type="Proteomes" id="UP001054252"/>
    </source>
</evidence>
<evidence type="ECO:0000259" key="1">
    <source>
        <dbReference type="Pfam" id="PF23324"/>
    </source>
</evidence>
<dbReference type="EMBL" id="BPVZ01000197">
    <property type="protein sequence ID" value="GKV45741.1"/>
    <property type="molecule type" value="Genomic_DNA"/>
</dbReference>
<sequence>MMFVALKLSLAKYGKGVFKEDQPQDYIFSSEQETGPLVDMTEAQAAVPIAAHVFLPVFDMINGLRSGQIGEVSGEVRYVECKKDYIMTFSFQEKYQDILPFLDRNREEVGPEMLGTRMLSNRKWTDCKRQWTIPIVSKEVDYEGVNWLFLFLGKQLHNTSVKQMRDLI</sequence>
<proteinExistence type="predicted"/>
<protein>
    <recommendedName>
        <fullName evidence="1">DUF7086 domain-containing protein</fullName>
    </recommendedName>
</protein>
<name>A0AAV5M7D3_9ROSI</name>
<dbReference type="Pfam" id="PF23324">
    <property type="entry name" value="DUF7086"/>
    <property type="match status" value="1"/>
</dbReference>
<comment type="caution">
    <text evidence="2">The sequence shown here is derived from an EMBL/GenBank/DDBJ whole genome shotgun (WGS) entry which is preliminary data.</text>
</comment>
<keyword evidence="3" id="KW-1185">Reference proteome</keyword>